<dbReference type="SMART" id="SM00033">
    <property type="entry name" value="CH"/>
    <property type="match status" value="2"/>
</dbReference>
<feature type="compositionally biased region" description="Basic and acidic residues" evidence="10">
    <location>
        <begin position="666"/>
        <end position="679"/>
    </location>
</feature>
<keyword evidence="13" id="KW-1185">Reference proteome</keyword>
<feature type="compositionally biased region" description="Basic and acidic residues" evidence="10">
    <location>
        <begin position="644"/>
        <end position="654"/>
    </location>
</feature>
<dbReference type="FunFam" id="1.10.418.10:FF:000063">
    <property type="entry name" value="Calmin"/>
    <property type="match status" value="1"/>
</dbReference>
<proteinExistence type="predicted"/>
<reference evidence="12" key="1">
    <citation type="submission" date="2020-03" db="EMBL/GenBank/DDBJ databases">
        <authorList>
            <person name="Weist P."/>
        </authorList>
    </citation>
    <scope>NUCLEOTIDE SEQUENCE</scope>
</reference>
<sequence>MQDKAKWGSENKPNGEISEQPQPQDERKAAQKRTFTRWMNGFLHRCDPPLEVHDLFADIQDGRILMALLEELTGCKLLYRFRSSSQRIFRLNNISKALAFLDDRHVKLLGIDASGVADGVPSVVLNLVWIIILHFQVKEVTRGLHTHLSSSLSSLSASGYPSSSDLSLQPNDVGSYSCKTLPSKGRNAARAPKYHGKAIKSLLQWVQRCTSKFGVEVHDFGKSWRSGLAFLTMIKCIEPDLVDLRESLSGEPRENLQQAFMIAHRSFGITPLLEPEGVMCSSPDEQSIITYVSMFLGHCTGKDEVQTTDIGVPDIPSYGSLESVRFGETLADNTGAQALLRGLEKSSEQLLWKRWARRSPAGPCAASLHLNDSVPSHLSSSDGDIVSSCCRQSITEQSEGSSASSPFNKKRGRHRSILQPPSPLDAGVVNADIRTWMEKSSNQVHGKSRADESRFSLSSEEGIYSLSVLDSDEEEAYSYILDLNKDVFQRVEEETVEEIHEESKHLEARDMSNGHGSELQGGSVEQNADFEQESEDRAESVVHRKLDLDENESMRYNRPVFDMEPEDGSFRKEEPEEERVVGGQVNDYAREEREKETEDVRLVTHGSDKTEALIDEADICKMAPFEEDTDKGLSVKCVQVSEKIEADKEEERESLASVENGQDGNSGKDKGEEGDNMKEKRGKPHSAVTLVGVGVNEKIQTNEGVNEVRGVSAARTHTQVENDRKDSGSKAEDSMKNCDVDRTEASTDNDTNSMDPESVRREEEEDMGLKIKTYKLTDKKTMTKEHLGKTTPNNDPDGSVNIHAGDRSRTSNSFSSEGGFILQPSAASCDITPLELEMLLVFWMLLYCCFILPQMNLGAPLLQQEHNILCSHFGLVAALTLLARSLGWQPTATWPHSTRWKEWRWDWGPSRGGNATARGGFQLLAVTSVTWRGDSSEVMMPLDNNCSATEVLLDSDKHLASLLLLPEAELQPLALRISEYESVPLVPFLQRSETERKSFTMRGTEIHISKFHPRKCNSFQSSSSGTLVINHFVRSSCGCAGGGSSKMAEGIPDVTLTLSDPRRIAYDRPFITIYDQLTGLNLGRTGIEQMSRLD</sequence>
<feature type="domain" description="Calponin-homology (CH)" evidence="11">
    <location>
        <begin position="29"/>
        <end position="136"/>
    </location>
</feature>
<feature type="compositionally biased region" description="Basic and acidic residues" evidence="10">
    <location>
        <begin position="502"/>
        <end position="512"/>
    </location>
</feature>
<evidence type="ECO:0000256" key="8">
    <source>
        <dbReference type="ARBA" id="ARBA00070333"/>
    </source>
</evidence>
<evidence type="ECO:0000313" key="12">
    <source>
        <dbReference type="EMBL" id="CAB1413064.1"/>
    </source>
</evidence>
<feature type="region of interest" description="Disordered" evidence="10">
    <location>
        <begin position="1"/>
        <end position="31"/>
    </location>
</feature>
<dbReference type="GO" id="GO:0034993">
    <property type="term" value="C:meiotic nuclear membrane microtubule tethering complex"/>
    <property type="evidence" value="ECO:0007669"/>
    <property type="project" value="TreeGrafter"/>
</dbReference>
<feature type="region of interest" description="Disordered" evidence="10">
    <location>
        <begin position="560"/>
        <end position="583"/>
    </location>
</feature>
<dbReference type="PROSITE" id="PS00019">
    <property type="entry name" value="ACTININ_1"/>
    <property type="match status" value="1"/>
</dbReference>
<gene>
    <name evidence="12" type="ORF">PLEPLA_LOCUS761</name>
</gene>
<dbReference type="PROSITE" id="PS50021">
    <property type="entry name" value="CH"/>
    <property type="match status" value="2"/>
</dbReference>
<dbReference type="GO" id="GO:0005640">
    <property type="term" value="C:nuclear outer membrane"/>
    <property type="evidence" value="ECO:0007669"/>
    <property type="project" value="TreeGrafter"/>
</dbReference>
<evidence type="ECO:0000256" key="3">
    <source>
        <dbReference type="ARBA" id="ARBA00022692"/>
    </source>
</evidence>
<name>A0A9N7TJB3_PLEPL</name>
<keyword evidence="5" id="KW-1133">Transmembrane helix</keyword>
<accession>A0A9N7TJB3</accession>
<feature type="domain" description="Calponin-homology (CH)" evidence="11">
    <location>
        <begin position="196"/>
        <end position="300"/>
    </location>
</feature>
<dbReference type="PANTHER" id="PTHR47535:SF9">
    <property type="entry name" value="CALPONIN-HOMOLOGY (CH) DOMAIN-CONTAINING PROTEIN"/>
    <property type="match status" value="1"/>
</dbReference>
<evidence type="ECO:0000313" key="13">
    <source>
        <dbReference type="Proteomes" id="UP001153269"/>
    </source>
</evidence>
<dbReference type="GO" id="GO:0007097">
    <property type="term" value="P:nuclear migration"/>
    <property type="evidence" value="ECO:0007669"/>
    <property type="project" value="TreeGrafter"/>
</dbReference>
<feature type="region of interest" description="Disordered" evidence="10">
    <location>
        <begin position="644"/>
        <end position="769"/>
    </location>
</feature>
<dbReference type="Pfam" id="PF00307">
    <property type="entry name" value="CH"/>
    <property type="match status" value="2"/>
</dbReference>
<evidence type="ECO:0000256" key="4">
    <source>
        <dbReference type="ARBA" id="ARBA00022737"/>
    </source>
</evidence>
<dbReference type="EMBL" id="CADEAL010000034">
    <property type="protein sequence ID" value="CAB1413064.1"/>
    <property type="molecule type" value="Genomic_DNA"/>
</dbReference>
<evidence type="ECO:0000256" key="6">
    <source>
        <dbReference type="ARBA" id="ARBA00023136"/>
    </source>
</evidence>
<keyword evidence="4" id="KW-0677">Repeat</keyword>
<evidence type="ECO:0000256" key="10">
    <source>
        <dbReference type="SAM" id="MobiDB-lite"/>
    </source>
</evidence>
<keyword evidence="6" id="KW-0472">Membrane</keyword>
<evidence type="ECO:0000256" key="2">
    <source>
        <dbReference type="ARBA" id="ARBA00022553"/>
    </source>
</evidence>
<dbReference type="InterPro" id="IPR036872">
    <property type="entry name" value="CH_dom_sf"/>
</dbReference>
<keyword evidence="3" id="KW-0812">Transmembrane</keyword>
<feature type="compositionally biased region" description="Polar residues" evidence="10">
    <location>
        <begin position="395"/>
        <end position="407"/>
    </location>
</feature>
<keyword evidence="7" id="KW-0009">Actin-binding</keyword>
<dbReference type="GO" id="GO:0005737">
    <property type="term" value="C:cytoplasm"/>
    <property type="evidence" value="ECO:0007669"/>
    <property type="project" value="TreeGrafter"/>
</dbReference>
<evidence type="ECO:0000256" key="1">
    <source>
        <dbReference type="ARBA" id="ARBA00004211"/>
    </source>
</evidence>
<comment type="caution">
    <text evidence="12">The sequence shown here is derived from an EMBL/GenBank/DDBJ whole genome shotgun (WGS) entry which is preliminary data.</text>
</comment>
<feature type="compositionally biased region" description="Polar residues" evidence="10">
    <location>
        <begin position="746"/>
        <end position="755"/>
    </location>
</feature>
<dbReference type="InterPro" id="IPR001589">
    <property type="entry name" value="Actinin_actin-bd_CS"/>
</dbReference>
<evidence type="ECO:0000256" key="7">
    <source>
        <dbReference type="ARBA" id="ARBA00023203"/>
    </source>
</evidence>
<dbReference type="SUPFAM" id="SSF47576">
    <property type="entry name" value="Calponin-homology domain, CH-domain"/>
    <property type="match status" value="1"/>
</dbReference>
<dbReference type="InterPro" id="IPR052403">
    <property type="entry name" value="LINC-complex_assoc"/>
</dbReference>
<organism evidence="12 13">
    <name type="scientific">Pleuronectes platessa</name>
    <name type="common">European plaice</name>
    <dbReference type="NCBI Taxonomy" id="8262"/>
    <lineage>
        <taxon>Eukaryota</taxon>
        <taxon>Metazoa</taxon>
        <taxon>Chordata</taxon>
        <taxon>Craniata</taxon>
        <taxon>Vertebrata</taxon>
        <taxon>Euteleostomi</taxon>
        <taxon>Actinopterygii</taxon>
        <taxon>Neopterygii</taxon>
        <taxon>Teleostei</taxon>
        <taxon>Neoteleostei</taxon>
        <taxon>Acanthomorphata</taxon>
        <taxon>Carangaria</taxon>
        <taxon>Pleuronectiformes</taxon>
        <taxon>Pleuronectoidei</taxon>
        <taxon>Pleuronectidae</taxon>
        <taxon>Pleuronectes</taxon>
    </lineage>
</organism>
<dbReference type="Gene3D" id="1.10.418.10">
    <property type="entry name" value="Calponin-like domain"/>
    <property type="match status" value="2"/>
</dbReference>
<feature type="region of interest" description="Disordered" evidence="10">
    <location>
        <begin position="784"/>
        <end position="815"/>
    </location>
</feature>
<protein>
    <recommendedName>
        <fullName evidence="8">Calmin</fullName>
    </recommendedName>
    <alternativeName>
        <fullName evidence="9">Calponin-like transmembrane domain protein</fullName>
    </alternativeName>
</protein>
<dbReference type="FunFam" id="1.10.418.10:FF:000057">
    <property type="entry name" value="Calmin"/>
    <property type="match status" value="1"/>
</dbReference>
<comment type="subcellular location">
    <subcellularLocation>
        <location evidence="1">Membrane</location>
        <topology evidence="1">Single-pass type IV membrane protein</topology>
    </subcellularLocation>
</comment>
<dbReference type="PANTHER" id="PTHR47535">
    <property type="entry name" value="MUSCLE-SPECIFIC PROTEIN 300 KDA, ISOFORM G"/>
    <property type="match status" value="1"/>
</dbReference>
<keyword evidence="2" id="KW-0597">Phosphoprotein</keyword>
<dbReference type="InterPro" id="IPR001715">
    <property type="entry name" value="CH_dom"/>
</dbReference>
<feature type="region of interest" description="Disordered" evidence="10">
    <location>
        <begin position="395"/>
        <end position="424"/>
    </location>
</feature>
<dbReference type="AlphaFoldDB" id="A0A9N7TJB3"/>
<evidence type="ECO:0000259" key="11">
    <source>
        <dbReference type="PROSITE" id="PS50021"/>
    </source>
</evidence>
<feature type="compositionally biased region" description="Basic and acidic residues" evidence="10">
    <location>
        <begin position="718"/>
        <end position="745"/>
    </location>
</feature>
<evidence type="ECO:0000256" key="5">
    <source>
        <dbReference type="ARBA" id="ARBA00022989"/>
    </source>
</evidence>
<dbReference type="Proteomes" id="UP001153269">
    <property type="component" value="Unassembled WGS sequence"/>
</dbReference>
<feature type="region of interest" description="Disordered" evidence="10">
    <location>
        <begin position="502"/>
        <end position="541"/>
    </location>
</feature>
<feature type="compositionally biased region" description="Basic and acidic residues" evidence="10">
    <location>
        <begin position="568"/>
        <end position="580"/>
    </location>
</feature>
<evidence type="ECO:0000256" key="9">
    <source>
        <dbReference type="ARBA" id="ARBA00082870"/>
    </source>
</evidence>
<dbReference type="GO" id="GO:0051015">
    <property type="term" value="F:actin filament binding"/>
    <property type="evidence" value="ECO:0007669"/>
    <property type="project" value="TreeGrafter"/>
</dbReference>